<keyword evidence="4 9" id="KW-0349">Heme</keyword>
<dbReference type="PROSITE" id="PS00086">
    <property type="entry name" value="CYTOCHROME_P450"/>
    <property type="match status" value="1"/>
</dbReference>
<dbReference type="InterPro" id="IPR017972">
    <property type="entry name" value="Cyt_P450_CS"/>
</dbReference>
<keyword evidence="12" id="KW-1185">Reference proteome</keyword>
<dbReference type="Pfam" id="PF00067">
    <property type="entry name" value="p450"/>
    <property type="match status" value="1"/>
</dbReference>
<comment type="cofactor">
    <cofactor evidence="1 9">
        <name>heme</name>
        <dbReference type="ChEBI" id="CHEBI:30413"/>
    </cofactor>
</comment>
<dbReference type="InterPro" id="IPR036396">
    <property type="entry name" value="Cyt_P450_sf"/>
</dbReference>
<dbReference type="OrthoDB" id="2789670at2759"/>
<evidence type="ECO:0000256" key="3">
    <source>
        <dbReference type="ARBA" id="ARBA00010617"/>
    </source>
</evidence>
<dbReference type="STRING" id="68775.A0A5C3M8Z4"/>
<dbReference type="PANTHER" id="PTHR46300">
    <property type="entry name" value="P450, PUTATIVE (EUROFUNG)-RELATED-RELATED"/>
    <property type="match status" value="1"/>
</dbReference>
<comment type="similarity">
    <text evidence="3 10">Belongs to the cytochrome P450 family.</text>
</comment>
<dbReference type="EMBL" id="ML213594">
    <property type="protein sequence ID" value="TFK41772.1"/>
    <property type="molecule type" value="Genomic_DNA"/>
</dbReference>
<dbReference type="GO" id="GO:0004497">
    <property type="term" value="F:monooxygenase activity"/>
    <property type="evidence" value="ECO:0007669"/>
    <property type="project" value="UniProtKB-KW"/>
</dbReference>
<evidence type="ECO:0000256" key="8">
    <source>
        <dbReference type="ARBA" id="ARBA00023033"/>
    </source>
</evidence>
<proteinExistence type="inferred from homology"/>
<dbReference type="PRINTS" id="PR00463">
    <property type="entry name" value="EP450I"/>
</dbReference>
<dbReference type="InterPro" id="IPR002401">
    <property type="entry name" value="Cyt_P450_E_grp-I"/>
</dbReference>
<keyword evidence="5 9" id="KW-0479">Metal-binding</keyword>
<evidence type="ECO:0000256" key="9">
    <source>
        <dbReference type="PIRSR" id="PIRSR602401-1"/>
    </source>
</evidence>
<evidence type="ECO:0000313" key="12">
    <source>
        <dbReference type="Proteomes" id="UP000308652"/>
    </source>
</evidence>
<protein>
    <submittedName>
        <fullName evidence="11">Cytochrome P450</fullName>
    </submittedName>
</protein>
<dbReference type="Proteomes" id="UP000308652">
    <property type="component" value="Unassembled WGS sequence"/>
</dbReference>
<evidence type="ECO:0000256" key="10">
    <source>
        <dbReference type="RuleBase" id="RU000461"/>
    </source>
</evidence>
<keyword evidence="6 10" id="KW-0560">Oxidoreductase</keyword>
<evidence type="ECO:0000256" key="1">
    <source>
        <dbReference type="ARBA" id="ARBA00001971"/>
    </source>
</evidence>
<feature type="binding site" description="axial binding residue" evidence="9">
    <location>
        <position position="422"/>
    </location>
    <ligand>
        <name>heme</name>
        <dbReference type="ChEBI" id="CHEBI:30413"/>
    </ligand>
    <ligandPart>
        <name>Fe</name>
        <dbReference type="ChEBI" id="CHEBI:18248"/>
    </ligandPart>
</feature>
<comment type="pathway">
    <text evidence="2">Secondary metabolite biosynthesis.</text>
</comment>
<evidence type="ECO:0000256" key="5">
    <source>
        <dbReference type="ARBA" id="ARBA00022723"/>
    </source>
</evidence>
<reference evidence="11 12" key="1">
    <citation type="journal article" date="2019" name="Nat. Ecol. Evol.">
        <title>Megaphylogeny resolves global patterns of mushroom evolution.</title>
        <authorList>
            <person name="Varga T."/>
            <person name="Krizsan K."/>
            <person name="Foldi C."/>
            <person name="Dima B."/>
            <person name="Sanchez-Garcia M."/>
            <person name="Sanchez-Ramirez S."/>
            <person name="Szollosi G.J."/>
            <person name="Szarkandi J.G."/>
            <person name="Papp V."/>
            <person name="Albert L."/>
            <person name="Andreopoulos W."/>
            <person name="Angelini C."/>
            <person name="Antonin V."/>
            <person name="Barry K.W."/>
            <person name="Bougher N.L."/>
            <person name="Buchanan P."/>
            <person name="Buyck B."/>
            <person name="Bense V."/>
            <person name="Catcheside P."/>
            <person name="Chovatia M."/>
            <person name="Cooper J."/>
            <person name="Damon W."/>
            <person name="Desjardin D."/>
            <person name="Finy P."/>
            <person name="Geml J."/>
            <person name="Haridas S."/>
            <person name="Hughes K."/>
            <person name="Justo A."/>
            <person name="Karasinski D."/>
            <person name="Kautmanova I."/>
            <person name="Kiss B."/>
            <person name="Kocsube S."/>
            <person name="Kotiranta H."/>
            <person name="LaButti K.M."/>
            <person name="Lechner B.E."/>
            <person name="Liimatainen K."/>
            <person name="Lipzen A."/>
            <person name="Lukacs Z."/>
            <person name="Mihaltcheva S."/>
            <person name="Morgado L.N."/>
            <person name="Niskanen T."/>
            <person name="Noordeloos M.E."/>
            <person name="Ohm R.A."/>
            <person name="Ortiz-Santana B."/>
            <person name="Ovrebo C."/>
            <person name="Racz N."/>
            <person name="Riley R."/>
            <person name="Savchenko A."/>
            <person name="Shiryaev A."/>
            <person name="Soop K."/>
            <person name="Spirin V."/>
            <person name="Szebenyi C."/>
            <person name="Tomsovsky M."/>
            <person name="Tulloss R.E."/>
            <person name="Uehling J."/>
            <person name="Grigoriev I.V."/>
            <person name="Vagvolgyi C."/>
            <person name="Papp T."/>
            <person name="Martin F.M."/>
            <person name="Miettinen O."/>
            <person name="Hibbett D.S."/>
            <person name="Nagy L.G."/>
        </authorList>
    </citation>
    <scope>NUCLEOTIDE SEQUENCE [LARGE SCALE GENOMIC DNA]</scope>
    <source>
        <strain evidence="11 12">CBS 166.37</strain>
    </source>
</reference>
<dbReference type="GO" id="GO:0005506">
    <property type="term" value="F:iron ion binding"/>
    <property type="evidence" value="ECO:0007669"/>
    <property type="project" value="InterPro"/>
</dbReference>
<evidence type="ECO:0000313" key="11">
    <source>
        <dbReference type="EMBL" id="TFK41772.1"/>
    </source>
</evidence>
<evidence type="ECO:0000256" key="2">
    <source>
        <dbReference type="ARBA" id="ARBA00005179"/>
    </source>
</evidence>
<evidence type="ECO:0000256" key="7">
    <source>
        <dbReference type="ARBA" id="ARBA00023004"/>
    </source>
</evidence>
<dbReference type="PANTHER" id="PTHR46300:SF7">
    <property type="entry name" value="P450, PUTATIVE (EUROFUNG)-RELATED"/>
    <property type="match status" value="1"/>
</dbReference>
<evidence type="ECO:0000256" key="4">
    <source>
        <dbReference type="ARBA" id="ARBA00022617"/>
    </source>
</evidence>
<evidence type="ECO:0000256" key="6">
    <source>
        <dbReference type="ARBA" id="ARBA00023002"/>
    </source>
</evidence>
<dbReference type="InterPro" id="IPR050364">
    <property type="entry name" value="Cytochrome_P450_fung"/>
</dbReference>
<dbReference type="Gene3D" id="1.10.630.10">
    <property type="entry name" value="Cytochrome P450"/>
    <property type="match status" value="1"/>
</dbReference>
<keyword evidence="8 10" id="KW-0503">Monooxygenase</keyword>
<dbReference type="CDD" id="cd11065">
    <property type="entry name" value="CYP64-like"/>
    <property type="match status" value="1"/>
</dbReference>
<dbReference type="InterPro" id="IPR001128">
    <property type="entry name" value="Cyt_P450"/>
</dbReference>
<dbReference type="PRINTS" id="PR00385">
    <property type="entry name" value="P450"/>
</dbReference>
<name>A0A5C3M8Z4_9AGAR</name>
<dbReference type="AlphaFoldDB" id="A0A5C3M8Z4"/>
<dbReference type="GO" id="GO:0016705">
    <property type="term" value="F:oxidoreductase activity, acting on paired donors, with incorporation or reduction of molecular oxygen"/>
    <property type="evidence" value="ECO:0007669"/>
    <property type="project" value="InterPro"/>
</dbReference>
<keyword evidence="7 9" id="KW-0408">Iron</keyword>
<gene>
    <name evidence="11" type="ORF">BDQ12DRAFT_765339</name>
</gene>
<organism evidence="11 12">
    <name type="scientific">Crucibulum laeve</name>
    <dbReference type="NCBI Taxonomy" id="68775"/>
    <lineage>
        <taxon>Eukaryota</taxon>
        <taxon>Fungi</taxon>
        <taxon>Dikarya</taxon>
        <taxon>Basidiomycota</taxon>
        <taxon>Agaricomycotina</taxon>
        <taxon>Agaricomycetes</taxon>
        <taxon>Agaricomycetidae</taxon>
        <taxon>Agaricales</taxon>
        <taxon>Agaricineae</taxon>
        <taxon>Nidulariaceae</taxon>
        <taxon>Crucibulum</taxon>
    </lineage>
</organism>
<accession>A0A5C3M8Z4</accession>
<dbReference type="GO" id="GO:0020037">
    <property type="term" value="F:heme binding"/>
    <property type="evidence" value="ECO:0007669"/>
    <property type="project" value="InterPro"/>
</dbReference>
<dbReference type="SUPFAM" id="SSF48264">
    <property type="entry name" value="Cytochrome P450"/>
    <property type="match status" value="1"/>
</dbReference>
<sequence>MLTALLGCLLVTLTFRYLFLRSRARSSLRLPPGPKRLPILGNLLNVPSQFEWKTYERWGEEFGSDILYLNVVGTPLIVLNSFEAANCLLDQRSAIYSSRMGWSWLMVFTPYGDVWKERRRLFQQYLHPNNTSLHEPAERLYTHIFLRNLLDKPDRFIDHIRHVVGEITLAIGYGIKTRSENEPLIAIAEAAVSSVTDAGIPGRFLVDTFPMLRFVPEWFPGAGFQRQAREWRAGMLKFLTIPFQSALKEISFVSVSVGDSLPSSLSKQDLIRIQHGAGQIFIGGSDTSVSSLSTFVLAMTCFPETQKKAQKELDLVLKGRLPEHSDLHELTYLQALVKEVLRWQPVTPLGIPHLVTEEDEYAGYRIPAGSTVISNIWAISRNEEVYPDAHLFKPERFLSEGVLRPDVRDPLEFVFGFGRRICPGKHIAISTITMIVASMLSTLTIEKAIDEAGHPIEPTLEYNTLLVTHPLPFKCLIKPRSKEAVNLIRTRE</sequence>